<dbReference type="Pfam" id="PF13229">
    <property type="entry name" value="Beta_helix"/>
    <property type="match status" value="1"/>
</dbReference>
<dbReference type="InterPro" id="IPR011050">
    <property type="entry name" value="Pectin_lyase_fold/virulence"/>
</dbReference>
<feature type="domain" description="Right handed beta helix" evidence="2">
    <location>
        <begin position="141"/>
        <end position="276"/>
    </location>
</feature>
<organism evidence="3 4">
    <name type="scientific">Kribbella koreensis</name>
    <dbReference type="NCBI Taxonomy" id="57909"/>
    <lineage>
        <taxon>Bacteria</taxon>
        <taxon>Bacillati</taxon>
        <taxon>Actinomycetota</taxon>
        <taxon>Actinomycetes</taxon>
        <taxon>Propionibacteriales</taxon>
        <taxon>Kribbellaceae</taxon>
        <taxon>Kribbella</taxon>
    </lineage>
</organism>
<accession>A0ABP4BSX6</accession>
<dbReference type="InterPro" id="IPR012334">
    <property type="entry name" value="Pectin_lyas_fold"/>
</dbReference>
<dbReference type="InterPro" id="IPR039448">
    <property type="entry name" value="Beta_helix"/>
</dbReference>
<dbReference type="SUPFAM" id="SSF51126">
    <property type="entry name" value="Pectin lyase-like"/>
    <property type="match status" value="2"/>
</dbReference>
<keyword evidence="4" id="KW-1185">Reference proteome</keyword>
<reference evidence="4" key="1">
    <citation type="journal article" date="2019" name="Int. J. Syst. Evol. Microbiol.">
        <title>The Global Catalogue of Microorganisms (GCM) 10K type strain sequencing project: providing services to taxonomists for standard genome sequencing and annotation.</title>
        <authorList>
            <consortium name="The Broad Institute Genomics Platform"/>
            <consortium name="The Broad Institute Genome Sequencing Center for Infectious Disease"/>
            <person name="Wu L."/>
            <person name="Ma J."/>
        </authorList>
    </citation>
    <scope>NUCLEOTIDE SEQUENCE [LARGE SCALE GENOMIC DNA]</scope>
    <source>
        <strain evidence="4">JCM 10977</strain>
    </source>
</reference>
<dbReference type="RefSeq" id="WP_343977290.1">
    <property type="nucleotide sequence ID" value="NZ_BAAAHK010000014.1"/>
</dbReference>
<keyword evidence="1" id="KW-0732">Signal</keyword>
<dbReference type="Gene3D" id="2.160.20.10">
    <property type="entry name" value="Single-stranded right-handed beta-helix, Pectin lyase-like"/>
    <property type="match status" value="1"/>
</dbReference>
<protein>
    <recommendedName>
        <fullName evidence="2">Right handed beta helix domain-containing protein</fullName>
    </recommendedName>
</protein>
<dbReference type="SMART" id="SM00710">
    <property type="entry name" value="PbH1"/>
    <property type="match status" value="6"/>
</dbReference>
<dbReference type="Proteomes" id="UP001500542">
    <property type="component" value="Unassembled WGS sequence"/>
</dbReference>
<evidence type="ECO:0000313" key="4">
    <source>
        <dbReference type="Proteomes" id="UP001500542"/>
    </source>
</evidence>
<comment type="caution">
    <text evidence="3">The sequence shown here is derived from an EMBL/GenBank/DDBJ whole genome shotgun (WGS) entry which is preliminary data.</text>
</comment>
<dbReference type="EMBL" id="BAAAHK010000014">
    <property type="protein sequence ID" value="GAA0953842.1"/>
    <property type="molecule type" value="Genomic_DNA"/>
</dbReference>
<evidence type="ECO:0000259" key="2">
    <source>
        <dbReference type="Pfam" id="PF13229"/>
    </source>
</evidence>
<name>A0ABP4BSX6_9ACTN</name>
<evidence type="ECO:0000313" key="3">
    <source>
        <dbReference type="EMBL" id="GAA0953842.1"/>
    </source>
</evidence>
<evidence type="ECO:0000256" key="1">
    <source>
        <dbReference type="SAM" id="SignalP"/>
    </source>
</evidence>
<sequence length="760" mass="75951">MSRIISSCLRAAVLTGLLGSGLVAVAAPVASAATITVTTTADVVNGGDGLTSLREAFTTAGANGADDTISLGAGLTYPLTNCAGPLTHADGHELIVQGNNSTIDQSCNAVGIIDSTNHAGRLELQDLIIDGGPNPGAVALEGAAVRSDSELLLSNVEIRNVLSPGGTVVWSSFDHGITPYRLTLNNSNLHDNTGSIVSCDNCSAHLDGTTISNNVGSGISLVDGYPLLVDNSTISNNTRAGISNTGQGFPANKTELNFSQVENNGRVGIRCVNCGRLNLYSASVANNGLTAVDALGGISMSMSQRSGTPASGINIMLSGITGNKSTVSGGGLSVTPVLVEDGGNTASTYVDRTPIDNNISAGDGGGAVIGVGDFSAYKGSFIGNTAAQRGGGLAFLTVGPDVVPTSSMSLDSTEVNNNTAGTDGGGVYAFSAGSVSGFQPIISANTATGNGGGVKVGFAYQATFDGGKYYGNHAANGAGLDLAAESVKFDKATINDNSVVPAAGTGGGARISAIAASMLNSTVNGNTATTGGGLNFTTATHVDLTHVTMADDKATTGAHIAAVPSATVAISRSALVLPITGTACAGVGGAFHGVSGGFSVLRDATCSTIASDLVTAADPQLGALSNGYPEGRLPAATSPLGGRVPVASCTTVDDQRLQARPLGANCDAGSVEFAESPSPDKMLTDLIAEVKGLHLQKALETSLVLKLEKARTALKANNKLVARVLLVAFVVEVKANSPAKIPAPAASQLVTKATAIRHAL</sequence>
<feature type="chain" id="PRO_5046694823" description="Right handed beta helix domain-containing protein" evidence="1">
    <location>
        <begin position="27"/>
        <end position="760"/>
    </location>
</feature>
<proteinExistence type="predicted"/>
<dbReference type="InterPro" id="IPR006626">
    <property type="entry name" value="PbH1"/>
</dbReference>
<gene>
    <name evidence="3" type="ORF">GCM10009554_58850</name>
</gene>
<feature type="signal peptide" evidence="1">
    <location>
        <begin position="1"/>
        <end position="26"/>
    </location>
</feature>